<evidence type="ECO:0000313" key="3">
    <source>
        <dbReference type="Proteomes" id="UP001292094"/>
    </source>
</evidence>
<evidence type="ECO:0000313" key="2">
    <source>
        <dbReference type="EMBL" id="KAK4286807.1"/>
    </source>
</evidence>
<feature type="region of interest" description="Disordered" evidence="1">
    <location>
        <begin position="1"/>
        <end position="79"/>
    </location>
</feature>
<organism evidence="2 3">
    <name type="scientific">Petrolisthes manimaculis</name>
    <dbReference type="NCBI Taxonomy" id="1843537"/>
    <lineage>
        <taxon>Eukaryota</taxon>
        <taxon>Metazoa</taxon>
        <taxon>Ecdysozoa</taxon>
        <taxon>Arthropoda</taxon>
        <taxon>Crustacea</taxon>
        <taxon>Multicrustacea</taxon>
        <taxon>Malacostraca</taxon>
        <taxon>Eumalacostraca</taxon>
        <taxon>Eucarida</taxon>
        <taxon>Decapoda</taxon>
        <taxon>Pleocyemata</taxon>
        <taxon>Anomura</taxon>
        <taxon>Galatheoidea</taxon>
        <taxon>Porcellanidae</taxon>
        <taxon>Petrolisthes</taxon>
    </lineage>
</organism>
<protein>
    <submittedName>
        <fullName evidence="2">Uncharacterized protein</fullName>
    </submittedName>
</protein>
<feature type="compositionally biased region" description="Basic and acidic residues" evidence="1">
    <location>
        <begin position="1"/>
        <end position="65"/>
    </location>
</feature>
<reference evidence="2" key="1">
    <citation type="submission" date="2023-11" db="EMBL/GenBank/DDBJ databases">
        <title>Genome assemblies of two species of porcelain crab, Petrolisthes cinctipes and Petrolisthes manimaculis (Anomura: Porcellanidae).</title>
        <authorList>
            <person name="Angst P."/>
        </authorList>
    </citation>
    <scope>NUCLEOTIDE SEQUENCE</scope>
    <source>
        <strain evidence="2">PB745_02</strain>
        <tissue evidence="2">Gill</tissue>
    </source>
</reference>
<name>A0AAE1NCY2_9EUCA</name>
<dbReference type="AlphaFoldDB" id="A0AAE1NCY2"/>
<keyword evidence="3" id="KW-1185">Reference proteome</keyword>
<sequence length="79" mass="8916">MNGREDGKEGYKGRRRMERRDIGREGGGEGMDGRKERGGMDKKGETGRKKKEEEEEERKEGETGGKRAVRTRGGEIMGE</sequence>
<gene>
    <name evidence="2" type="ORF">Pmani_040102</name>
</gene>
<dbReference type="Proteomes" id="UP001292094">
    <property type="component" value="Unassembled WGS sequence"/>
</dbReference>
<proteinExistence type="predicted"/>
<comment type="caution">
    <text evidence="2">The sequence shown here is derived from an EMBL/GenBank/DDBJ whole genome shotgun (WGS) entry which is preliminary data.</text>
</comment>
<accession>A0AAE1NCY2</accession>
<evidence type="ECO:0000256" key="1">
    <source>
        <dbReference type="SAM" id="MobiDB-lite"/>
    </source>
</evidence>
<dbReference type="EMBL" id="JAWZYT010007309">
    <property type="protein sequence ID" value="KAK4286807.1"/>
    <property type="molecule type" value="Genomic_DNA"/>
</dbReference>